<evidence type="ECO:0000256" key="1">
    <source>
        <dbReference type="ARBA" id="ARBA00009981"/>
    </source>
</evidence>
<reference evidence="3 4" key="1">
    <citation type="journal article" date="2016" name="Nat. Commun.">
        <title>Thousands of microbial genomes shed light on interconnected biogeochemical processes in an aquifer system.</title>
        <authorList>
            <person name="Anantharaman K."/>
            <person name="Brown C.T."/>
            <person name="Hug L.A."/>
            <person name="Sharon I."/>
            <person name="Castelle C.J."/>
            <person name="Probst A.J."/>
            <person name="Thomas B.C."/>
            <person name="Singh A."/>
            <person name="Wilkins M.J."/>
            <person name="Karaoz U."/>
            <person name="Brodie E.L."/>
            <person name="Williams K.H."/>
            <person name="Hubbard S.S."/>
            <person name="Banfield J.F."/>
        </authorList>
    </citation>
    <scope>NUCLEOTIDE SEQUENCE [LARGE SCALE GENOMIC DNA]</scope>
</reference>
<proteinExistence type="inferred from homology"/>
<gene>
    <name evidence="3" type="ORF">A2893_01330</name>
</gene>
<evidence type="ECO:0000313" key="4">
    <source>
        <dbReference type="Proteomes" id="UP000176725"/>
    </source>
</evidence>
<dbReference type="InterPro" id="IPR036165">
    <property type="entry name" value="YefM-like_sf"/>
</dbReference>
<dbReference type="SUPFAM" id="SSF143120">
    <property type="entry name" value="YefM-like"/>
    <property type="match status" value="1"/>
</dbReference>
<dbReference type="AlphaFoldDB" id="A0A1F8BMV9"/>
<sequence length="88" mass="10070">MNTIRVSATHARNNFFELLEKVSMGTQVLVERNNKLVAVIVPRKSKVDWEGLKKVMDDAHGILKDFDLSKSPLRGKKSKAWLSRISKY</sequence>
<dbReference type="EMBL" id="MGHH01000005">
    <property type="protein sequence ID" value="OGM65352.1"/>
    <property type="molecule type" value="Genomic_DNA"/>
</dbReference>
<protein>
    <recommendedName>
        <fullName evidence="2">Antitoxin</fullName>
    </recommendedName>
</protein>
<comment type="caution">
    <text evidence="3">The sequence shown here is derived from an EMBL/GenBank/DDBJ whole genome shotgun (WGS) entry which is preliminary data.</text>
</comment>
<dbReference type="STRING" id="1802521.A2893_01330"/>
<dbReference type="Pfam" id="PF02604">
    <property type="entry name" value="PhdYeFM_antitox"/>
    <property type="match status" value="1"/>
</dbReference>
<dbReference type="InterPro" id="IPR006442">
    <property type="entry name" value="Antitoxin_Phd/YefM"/>
</dbReference>
<accession>A0A1F8BMV9</accession>
<organism evidence="3 4">
    <name type="scientific">Candidatus Woesebacteria bacterium RIFCSPLOWO2_01_FULL_39_25</name>
    <dbReference type="NCBI Taxonomy" id="1802521"/>
    <lineage>
        <taxon>Bacteria</taxon>
        <taxon>Candidatus Woeseibacteriota</taxon>
    </lineage>
</organism>
<comment type="function">
    <text evidence="2">Antitoxin component of a type II toxin-antitoxin (TA) system.</text>
</comment>
<comment type="similarity">
    <text evidence="1 2">Belongs to the phD/YefM antitoxin family.</text>
</comment>
<evidence type="ECO:0000313" key="3">
    <source>
        <dbReference type="EMBL" id="OGM65352.1"/>
    </source>
</evidence>
<dbReference type="NCBIfam" id="TIGR01552">
    <property type="entry name" value="phd_fam"/>
    <property type="match status" value="1"/>
</dbReference>
<name>A0A1F8BMV9_9BACT</name>
<dbReference type="Proteomes" id="UP000176725">
    <property type="component" value="Unassembled WGS sequence"/>
</dbReference>
<dbReference type="Gene3D" id="3.40.1620.10">
    <property type="entry name" value="YefM-like domain"/>
    <property type="match status" value="1"/>
</dbReference>
<evidence type="ECO:0000256" key="2">
    <source>
        <dbReference type="RuleBase" id="RU362080"/>
    </source>
</evidence>